<sequence length="239" mass="25187">MSTPILSGTQSNVRAANTSGTLGTSATAASNGAYSASGKTIAENFQTFLQMLTTQLQNQSPLDPLDTNQFTAQLVQFTQVEQMLKSNQQLETLVNLQKTVQGSQALNYVGATVTVDGSTATLDASGAKWRFGVSKPASATVTITNTAGQTVYSGTFTMQAGEQQFTWDGKGKDGTVWPPGQYKMSVTATDASGQTVAVSTEVEGVVDTVDLTKQPPVLSMGNLDFTMDMIKRVSKAKSS</sequence>
<feature type="compositionally biased region" description="Polar residues" evidence="6">
    <location>
        <begin position="1"/>
        <end position="14"/>
    </location>
</feature>
<accession>A0A447D1K2</accession>
<comment type="function">
    <text evidence="4 5">Required for flagellar hook formation. May act as a scaffolding protein.</text>
</comment>
<evidence type="ECO:0000313" key="9">
    <source>
        <dbReference type="EMBL" id="VCU11410.1"/>
    </source>
</evidence>
<evidence type="ECO:0000259" key="7">
    <source>
        <dbReference type="Pfam" id="PF13860"/>
    </source>
</evidence>
<dbReference type="OrthoDB" id="9785233at2"/>
<dbReference type="InterPro" id="IPR005648">
    <property type="entry name" value="FlgD"/>
</dbReference>
<protein>
    <recommendedName>
        <fullName evidence="2 5">Basal-body rod modification protein FlgD</fullName>
    </recommendedName>
</protein>
<dbReference type="Pfam" id="PF03963">
    <property type="entry name" value="FlgD"/>
    <property type="match status" value="1"/>
</dbReference>
<keyword evidence="3 5" id="KW-1005">Bacterial flagellum biogenesis</keyword>
<evidence type="ECO:0000259" key="8">
    <source>
        <dbReference type="Pfam" id="PF13861"/>
    </source>
</evidence>
<comment type="caution">
    <text evidence="9">The sequence shown here is derived from an EMBL/GenBank/DDBJ whole genome shotgun (WGS) entry which is preliminary data.</text>
</comment>
<dbReference type="Gene3D" id="2.60.40.4070">
    <property type="match status" value="1"/>
</dbReference>
<evidence type="ECO:0000313" key="10">
    <source>
        <dbReference type="Proteomes" id="UP000289200"/>
    </source>
</evidence>
<dbReference type="Pfam" id="PF13861">
    <property type="entry name" value="FLgD_tudor"/>
    <property type="match status" value="1"/>
</dbReference>
<comment type="similarity">
    <text evidence="1 5">Belongs to the FlgD family.</text>
</comment>
<reference evidence="10" key="1">
    <citation type="submission" date="2018-10" db="EMBL/GenBank/DDBJ databases">
        <authorList>
            <person name="Peiro R."/>
            <person name="Begona"/>
            <person name="Cbmso G."/>
            <person name="Lopez M."/>
            <person name="Gonzalez S."/>
            <person name="Sacristan E."/>
            <person name="Castillo E."/>
        </authorList>
    </citation>
    <scope>NUCLEOTIDE SEQUENCE [LARGE SCALE GENOMIC DNA]</scope>
</reference>
<evidence type="ECO:0000256" key="6">
    <source>
        <dbReference type="SAM" id="MobiDB-lite"/>
    </source>
</evidence>
<dbReference type="AlphaFoldDB" id="A0A447D1K2"/>
<evidence type="ECO:0000256" key="3">
    <source>
        <dbReference type="ARBA" id="ARBA00022795"/>
    </source>
</evidence>
<organism evidence="9 10">
    <name type="scientific">Rhodoplanes serenus</name>
    <dbReference type="NCBI Taxonomy" id="200615"/>
    <lineage>
        <taxon>Bacteria</taxon>
        <taxon>Pseudomonadati</taxon>
        <taxon>Pseudomonadota</taxon>
        <taxon>Alphaproteobacteria</taxon>
        <taxon>Hyphomicrobiales</taxon>
        <taxon>Nitrobacteraceae</taxon>
        <taxon>Rhodoplanes</taxon>
    </lineage>
</organism>
<dbReference type="InterPro" id="IPR025963">
    <property type="entry name" value="FLgD_Tudor"/>
</dbReference>
<evidence type="ECO:0000256" key="1">
    <source>
        <dbReference type="ARBA" id="ARBA00010577"/>
    </source>
</evidence>
<dbReference type="Proteomes" id="UP000289200">
    <property type="component" value="Unassembled WGS sequence"/>
</dbReference>
<gene>
    <name evidence="9" type="primary">flgD</name>
    <name evidence="9" type="ORF">RHODGE_RHODGE_04621</name>
</gene>
<keyword evidence="10" id="KW-1185">Reference proteome</keyword>
<feature type="domain" description="FlgD Tudor-like" evidence="8">
    <location>
        <begin position="101"/>
        <end position="228"/>
    </location>
</feature>
<dbReference type="Gene3D" id="2.30.30.910">
    <property type="match status" value="1"/>
</dbReference>
<feature type="compositionally biased region" description="Low complexity" evidence="6">
    <location>
        <begin position="15"/>
        <end position="24"/>
    </location>
</feature>
<dbReference type="GO" id="GO:0044781">
    <property type="term" value="P:bacterial-type flagellum organization"/>
    <property type="evidence" value="ECO:0007669"/>
    <property type="project" value="UniProtKB-UniRule"/>
</dbReference>
<feature type="domain" description="FlgD/Vpr Ig-like" evidence="7">
    <location>
        <begin position="126"/>
        <end position="191"/>
    </location>
</feature>
<evidence type="ECO:0000256" key="4">
    <source>
        <dbReference type="ARBA" id="ARBA00024746"/>
    </source>
</evidence>
<evidence type="ECO:0000256" key="5">
    <source>
        <dbReference type="RuleBase" id="RU362076"/>
    </source>
</evidence>
<dbReference type="InterPro" id="IPR025965">
    <property type="entry name" value="FlgD/Vpr_Ig-like"/>
</dbReference>
<dbReference type="EMBL" id="UWOC01000199">
    <property type="protein sequence ID" value="VCU11410.1"/>
    <property type="molecule type" value="Genomic_DNA"/>
</dbReference>
<proteinExistence type="inferred from homology"/>
<evidence type="ECO:0000256" key="2">
    <source>
        <dbReference type="ARBA" id="ARBA00016013"/>
    </source>
</evidence>
<feature type="region of interest" description="Disordered" evidence="6">
    <location>
        <begin position="1"/>
        <end position="24"/>
    </location>
</feature>
<dbReference type="Pfam" id="PF13860">
    <property type="entry name" value="FlgD_ig"/>
    <property type="match status" value="1"/>
</dbReference>
<dbReference type="RefSeq" id="WP_129611379.1">
    <property type="nucleotide sequence ID" value="NZ_UWOC01000199.1"/>
</dbReference>
<name>A0A447D1K2_9BRAD</name>